<comment type="caution">
    <text evidence="1">The sequence shown here is derived from an EMBL/GenBank/DDBJ whole genome shotgun (WGS) entry which is preliminary data.</text>
</comment>
<gene>
    <name evidence="1" type="ORF">GCM10010909_22460</name>
</gene>
<organism evidence="1 2">
    <name type="scientific">Acidocella aquatica</name>
    <dbReference type="NCBI Taxonomy" id="1922313"/>
    <lineage>
        <taxon>Bacteria</taxon>
        <taxon>Pseudomonadati</taxon>
        <taxon>Pseudomonadota</taxon>
        <taxon>Alphaproteobacteria</taxon>
        <taxon>Acetobacterales</taxon>
        <taxon>Acidocellaceae</taxon>
        <taxon>Acidocella</taxon>
    </lineage>
</organism>
<evidence type="ECO:0000313" key="2">
    <source>
        <dbReference type="Proteomes" id="UP001156641"/>
    </source>
</evidence>
<accession>A0ABQ6ABX3</accession>
<proteinExistence type="predicted"/>
<reference evidence="2" key="1">
    <citation type="journal article" date="2019" name="Int. J. Syst. Evol. Microbiol.">
        <title>The Global Catalogue of Microorganisms (GCM) 10K type strain sequencing project: providing services to taxonomists for standard genome sequencing and annotation.</title>
        <authorList>
            <consortium name="The Broad Institute Genomics Platform"/>
            <consortium name="The Broad Institute Genome Sequencing Center for Infectious Disease"/>
            <person name="Wu L."/>
            <person name="Ma J."/>
        </authorList>
    </citation>
    <scope>NUCLEOTIDE SEQUENCE [LARGE SCALE GENOMIC DNA]</scope>
    <source>
        <strain evidence="2">NBRC 112502</strain>
    </source>
</reference>
<dbReference type="Proteomes" id="UP001156641">
    <property type="component" value="Unassembled WGS sequence"/>
</dbReference>
<evidence type="ECO:0000313" key="1">
    <source>
        <dbReference type="EMBL" id="GLR67565.1"/>
    </source>
</evidence>
<dbReference type="EMBL" id="BSOS01000067">
    <property type="protein sequence ID" value="GLR67565.1"/>
    <property type="molecule type" value="Genomic_DNA"/>
</dbReference>
<keyword evidence="2" id="KW-1185">Reference proteome</keyword>
<protein>
    <submittedName>
        <fullName evidence="1">Uncharacterized protein</fullName>
    </submittedName>
</protein>
<name>A0ABQ6ABX3_9PROT</name>
<sequence>MVEIVTDDAGRKLHLRRIGVVEQMRLFKALGPELSANASYMHGALMGAAVEMIDGVPLPFPASEAGLEAALERIGLDAMPVIAKAMGQGSDQELAAAAGN</sequence>
<dbReference type="RefSeq" id="WP_284258304.1">
    <property type="nucleotide sequence ID" value="NZ_BSOS01000067.1"/>
</dbReference>